<feature type="domain" description="CBS" evidence="10">
    <location>
        <begin position="170"/>
        <end position="233"/>
    </location>
</feature>
<evidence type="ECO:0000313" key="12">
    <source>
        <dbReference type="Proteomes" id="UP000604737"/>
    </source>
</evidence>
<keyword evidence="12" id="KW-1185">Reference proteome</keyword>
<keyword evidence="5 9" id="KW-0460">Magnesium</keyword>
<dbReference type="PROSITE" id="PS51371">
    <property type="entry name" value="CBS"/>
    <property type="match status" value="2"/>
</dbReference>
<dbReference type="InterPro" id="IPR000644">
    <property type="entry name" value="CBS_dom"/>
</dbReference>
<dbReference type="PANTHER" id="PTHR43773">
    <property type="entry name" value="MAGNESIUM TRANSPORTER MGTE"/>
    <property type="match status" value="1"/>
</dbReference>
<keyword evidence="9" id="KW-1003">Cell membrane</keyword>
<organism evidence="11 12">
    <name type="scientific">Jeongeupia chitinilytica</name>
    <dbReference type="NCBI Taxonomy" id="1041641"/>
    <lineage>
        <taxon>Bacteria</taxon>
        <taxon>Pseudomonadati</taxon>
        <taxon>Pseudomonadota</taxon>
        <taxon>Betaproteobacteria</taxon>
        <taxon>Neisseriales</taxon>
        <taxon>Chitinibacteraceae</taxon>
        <taxon>Jeongeupia</taxon>
    </lineage>
</organism>
<dbReference type="InterPro" id="IPR006669">
    <property type="entry name" value="MgtE_transporter"/>
</dbReference>
<comment type="caution">
    <text evidence="9">Lacks conserved residue(s) required for the propagation of feature annotation.</text>
</comment>
<feature type="transmembrane region" description="Helical" evidence="9">
    <location>
        <begin position="415"/>
        <end position="436"/>
    </location>
</feature>
<dbReference type="InterPro" id="IPR006668">
    <property type="entry name" value="Mg_transptr_MgtE_intracell_dom"/>
</dbReference>
<evidence type="ECO:0000256" key="6">
    <source>
        <dbReference type="ARBA" id="ARBA00022989"/>
    </source>
</evidence>
<dbReference type="InterPro" id="IPR038076">
    <property type="entry name" value="MgtE_N_sf"/>
</dbReference>
<dbReference type="Pfam" id="PF03448">
    <property type="entry name" value="MgtE_N"/>
    <property type="match status" value="1"/>
</dbReference>
<evidence type="ECO:0000256" key="7">
    <source>
        <dbReference type="ARBA" id="ARBA00023136"/>
    </source>
</evidence>
<dbReference type="SMART" id="SM00116">
    <property type="entry name" value="CBS"/>
    <property type="match status" value="2"/>
</dbReference>
<evidence type="ECO:0000256" key="5">
    <source>
        <dbReference type="ARBA" id="ARBA00022842"/>
    </source>
</evidence>
<reference evidence="12" key="1">
    <citation type="journal article" date="2019" name="Int. J. Syst. Evol. Microbiol.">
        <title>The Global Catalogue of Microorganisms (GCM) 10K type strain sequencing project: providing services to taxonomists for standard genome sequencing and annotation.</title>
        <authorList>
            <consortium name="The Broad Institute Genomics Platform"/>
            <consortium name="The Broad Institute Genome Sequencing Center for Infectious Disease"/>
            <person name="Wu L."/>
            <person name="Ma J."/>
        </authorList>
    </citation>
    <scope>NUCLEOTIDE SEQUENCE [LARGE SCALE GENOMIC DNA]</scope>
    <source>
        <strain evidence="12">KCTC 23701</strain>
    </source>
</reference>
<feature type="transmembrane region" description="Helical" evidence="9">
    <location>
        <begin position="448"/>
        <end position="475"/>
    </location>
</feature>
<proteinExistence type="inferred from homology"/>
<comment type="similarity">
    <text evidence="2 9">Belongs to the SLC41A transporter family.</text>
</comment>
<accession>A0ABQ3H2Z2</accession>
<dbReference type="Gene3D" id="3.10.580.10">
    <property type="entry name" value="CBS-domain"/>
    <property type="match status" value="1"/>
</dbReference>
<dbReference type="EMBL" id="BMYO01000009">
    <property type="protein sequence ID" value="GHD67586.1"/>
    <property type="molecule type" value="Genomic_DNA"/>
</dbReference>
<comment type="function">
    <text evidence="9">Acts as a magnesium transporter.</text>
</comment>
<name>A0ABQ3H2Z2_9NEIS</name>
<evidence type="ECO:0000259" key="10">
    <source>
        <dbReference type="PROSITE" id="PS51371"/>
    </source>
</evidence>
<dbReference type="PANTHER" id="PTHR43773:SF1">
    <property type="entry name" value="MAGNESIUM TRANSPORTER MGTE"/>
    <property type="match status" value="1"/>
</dbReference>
<dbReference type="Proteomes" id="UP000604737">
    <property type="component" value="Unassembled WGS sequence"/>
</dbReference>
<evidence type="ECO:0000256" key="2">
    <source>
        <dbReference type="ARBA" id="ARBA00009749"/>
    </source>
</evidence>
<keyword evidence="7 9" id="KW-0472">Membrane</keyword>
<dbReference type="Gene3D" id="1.10.357.20">
    <property type="entry name" value="SLC41 divalent cation transporters, integral membrane domain"/>
    <property type="match status" value="1"/>
</dbReference>
<protein>
    <recommendedName>
        <fullName evidence="9">Magnesium transporter MgtE</fullName>
    </recommendedName>
</protein>
<evidence type="ECO:0000256" key="8">
    <source>
        <dbReference type="PROSITE-ProRule" id="PRU00703"/>
    </source>
</evidence>
<dbReference type="SUPFAM" id="SSF54631">
    <property type="entry name" value="CBS-domain pair"/>
    <property type="match status" value="1"/>
</dbReference>
<evidence type="ECO:0000313" key="11">
    <source>
        <dbReference type="EMBL" id="GHD67586.1"/>
    </source>
</evidence>
<keyword evidence="9" id="KW-0479">Metal-binding</keyword>
<dbReference type="NCBIfam" id="TIGR00400">
    <property type="entry name" value="mgtE"/>
    <property type="match status" value="1"/>
</dbReference>
<keyword evidence="4 9" id="KW-0812">Transmembrane</keyword>
<dbReference type="Pfam" id="PF01769">
    <property type="entry name" value="MgtE"/>
    <property type="match status" value="1"/>
</dbReference>
<dbReference type="CDD" id="cd04606">
    <property type="entry name" value="CBS_pair_Mg_transporter"/>
    <property type="match status" value="1"/>
</dbReference>
<dbReference type="Pfam" id="PF00571">
    <property type="entry name" value="CBS"/>
    <property type="match status" value="2"/>
</dbReference>
<comment type="subunit">
    <text evidence="9">Homodimer.</text>
</comment>
<dbReference type="SUPFAM" id="SSF161093">
    <property type="entry name" value="MgtE membrane domain-like"/>
    <property type="match status" value="1"/>
</dbReference>
<dbReference type="SUPFAM" id="SSF158791">
    <property type="entry name" value="MgtE N-terminal domain-like"/>
    <property type="match status" value="1"/>
</dbReference>
<sequence length="476" mass="52042">MSNVSRKTQENFQETLQQIERLLQRHRLIEGMVHKQSMAKHDLVEQLVHKQNLAELSLRLDRLHPADIAKVLEALPRADRLTVWELVRAERDGEILLEVSDAVRESLLEGMDSGEIIAAAGTLDADDLADLAPDLPEHVLSEVMGALEPAERAQVQSALSYRDDEVGSVMDFDMVTIRADVSLAAVLRYLRRFAALPENTDKLFVVDRERTLLGVLSLEKLLLNPPRRQVGEVMARDVVSFSPDNRVDDAVNAFDRYDLVSAPVLDANRRVIARLTVDDMLDAVREDSESLSLAGLKDEDLFSSIWKSAQNRWPWLAVNICTAFLASRVIGAFEATIAHLVALATLMPIVSGIGGNTGTQTITLIIRGLALGHITPGNSARLIVKELGIALLNGVVWGGVLGLIAFALYGQWALGAVMMAAMVLNLQVAALVGILVPITMQKLGRDPAYGSSVLLTAMTDSMGFFIFLGLATVFLT</sequence>
<dbReference type="InterPro" id="IPR006667">
    <property type="entry name" value="SLC41_membr_dom"/>
</dbReference>
<comment type="subcellular location">
    <subcellularLocation>
        <location evidence="9">Cell membrane</location>
        <topology evidence="9">Multi-pass membrane protein</topology>
    </subcellularLocation>
    <subcellularLocation>
        <location evidence="1">Membrane</location>
        <topology evidence="1">Multi-pass membrane protein</topology>
    </subcellularLocation>
</comment>
<evidence type="ECO:0000256" key="4">
    <source>
        <dbReference type="ARBA" id="ARBA00022692"/>
    </source>
</evidence>
<dbReference type="Gene3D" id="1.25.60.10">
    <property type="entry name" value="MgtE N-terminal domain-like"/>
    <property type="match status" value="1"/>
</dbReference>
<dbReference type="RefSeq" id="WP_189461867.1">
    <property type="nucleotide sequence ID" value="NZ_BMYO01000009.1"/>
</dbReference>
<feature type="domain" description="CBS" evidence="10">
    <location>
        <begin position="234"/>
        <end position="290"/>
    </location>
</feature>
<evidence type="ECO:0000256" key="3">
    <source>
        <dbReference type="ARBA" id="ARBA00022448"/>
    </source>
</evidence>
<dbReference type="InterPro" id="IPR046342">
    <property type="entry name" value="CBS_dom_sf"/>
</dbReference>
<comment type="caution">
    <text evidence="11">The sequence shown here is derived from an EMBL/GenBank/DDBJ whole genome shotgun (WGS) entry which is preliminary data.</text>
</comment>
<evidence type="ECO:0000256" key="9">
    <source>
        <dbReference type="RuleBase" id="RU362011"/>
    </source>
</evidence>
<dbReference type="SMART" id="SM00924">
    <property type="entry name" value="MgtE_N"/>
    <property type="match status" value="1"/>
</dbReference>
<gene>
    <name evidence="11" type="ORF">GCM10007350_31480</name>
</gene>
<keyword evidence="8" id="KW-0129">CBS domain</keyword>
<keyword evidence="6 9" id="KW-1133">Transmembrane helix</keyword>
<keyword evidence="3 9" id="KW-0813">Transport</keyword>
<feature type="transmembrane region" description="Helical" evidence="9">
    <location>
        <begin position="387"/>
        <end position="409"/>
    </location>
</feature>
<evidence type="ECO:0000256" key="1">
    <source>
        <dbReference type="ARBA" id="ARBA00004141"/>
    </source>
</evidence>
<dbReference type="InterPro" id="IPR036739">
    <property type="entry name" value="SLC41_membr_dom_sf"/>
</dbReference>